<sequence length="133" mass="15207">MQQMTQIMANLQEASSSEASRPPAFKTPSLKAPEFFDGTQPLKVRDFMQSCQLIFHDYPANFSQGIKKVLYATSLLVGRASKWMEPYLSNITHQDPSYLLNSLPLFESQIFTLFRDPDEVRKAEAELDALRMK</sequence>
<keyword evidence="3" id="KW-1185">Reference proteome</keyword>
<dbReference type="EMBL" id="AVOT02034823">
    <property type="protein sequence ID" value="MBW0529046.1"/>
    <property type="molecule type" value="Genomic_DNA"/>
</dbReference>
<name>A0A9Q3I471_9BASI</name>
<dbReference type="Proteomes" id="UP000765509">
    <property type="component" value="Unassembled WGS sequence"/>
</dbReference>
<comment type="caution">
    <text evidence="2">The sequence shown here is derived from an EMBL/GenBank/DDBJ whole genome shotgun (WGS) entry which is preliminary data.</text>
</comment>
<gene>
    <name evidence="2" type="ORF">O181_068761</name>
</gene>
<dbReference type="OrthoDB" id="3363185at2759"/>
<feature type="region of interest" description="Disordered" evidence="1">
    <location>
        <begin position="9"/>
        <end position="32"/>
    </location>
</feature>
<accession>A0A9Q3I471</accession>
<evidence type="ECO:0008006" key="4">
    <source>
        <dbReference type="Google" id="ProtNLM"/>
    </source>
</evidence>
<dbReference type="AlphaFoldDB" id="A0A9Q3I471"/>
<organism evidence="2 3">
    <name type="scientific">Austropuccinia psidii MF-1</name>
    <dbReference type="NCBI Taxonomy" id="1389203"/>
    <lineage>
        <taxon>Eukaryota</taxon>
        <taxon>Fungi</taxon>
        <taxon>Dikarya</taxon>
        <taxon>Basidiomycota</taxon>
        <taxon>Pucciniomycotina</taxon>
        <taxon>Pucciniomycetes</taxon>
        <taxon>Pucciniales</taxon>
        <taxon>Sphaerophragmiaceae</taxon>
        <taxon>Austropuccinia</taxon>
    </lineage>
</organism>
<evidence type="ECO:0000256" key="1">
    <source>
        <dbReference type="SAM" id="MobiDB-lite"/>
    </source>
</evidence>
<protein>
    <recommendedName>
        <fullName evidence="4">DUF4939 domain-containing protein</fullName>
    </recommendedName>
</protein>
<evidence type="ECO:0000313" key="3">
    <source>
        <dbReference type="Proteomes" id="UP000765509"/>
    </source>
</evidence>
<reference evidence="2" key="1">
    <citation type="submission" date="2021-03" db="EMBL/GenBank/DDBJ databases">
        <title>Draft genome sequence of rust myrtle Austropuccinia psidii MF-1, a brazilian biotype.</title>
        <authorList>
            <person name="Quecine M.C."/>
            <person name="Pachon D.M.R."/>
            <person name="Bonatelli M.L."/>
            <person name="Correr F.H."/>
            <person name="Franceschini L.M."/>
            <person name="Leite T.F."/>
            <person name="Margarido G.R.A."/>
            <person name="Almeida C.A."/>
            <person name="Ferrarezi J.A."/>
            <person name="Labate C.A."/>
        </authorList>
    </citation>
    <scope>NUCLEOTIDE SEQUENCE</scope>
    <source>
        <strain evidence="2">MF-1</strain>
    </source>
</reference>
<evidence type="ECO:0000313" key="2">
    <source>
        <dbReference type="EMBL" id="MBW0529046.1"/>
    </source>
</evidence>
<proteinExistence type="predicted"/>